<evidence type="ECO:0000256" key="1">
    <source>
        <dbReference type="SAM" id="Phobius"/>
    </source>
</evidence>
<dbReference type="Proteomes" id="UP000239550">
    <property type="component" value="Unassembled WGS sequence"/>
</dbReference>
<dbReference type="AlphaFoldDB" id="A0A2S8Q519"/>
<keyword evidence="3" id="KW-1185">Reference proteome</keyword>
<keyword evidence="1" id="KW-1133">Transmembrane helix</keyword>
<reference evidence="2 3" key="1">
    <citation type="submission" date="2018-02" db="EMBL/GenBank/DDBJ databases">
        <title>Five New Genomes of Indian Photorhabdus Isolates TSA.</title>
        <authorList>
            <person name="Dubay B."/>
            <person name="Somvanshi V.S."/>
        </authorList>
    </citation>
    <scope>NUCLEOTIDE SEQUENCE [LARGE SCALE GENOMIC DNA]</scope>
    <source>
        <strain evidence="2 3">H1</strain>
    </source>
</reference>
<keyword evidence="1" id="KW-0472">Membrane</keyword>
<protein>
    <submittedName>
        <fullName evidence="2">Uncharacterized protein</fullName>
    </submittedName>
</protein>
<name>A0A2S8Q519_9GAMM</name>
<feature type="transmembrane region" description="Helical" evidence="1">
    <location>
        <begin position="12"/>
        <end position="32"/>
    </location>
</feature>
<evidence type="ECO:0000313" key="3">
    <source>
        <dbReference type="Proteomes" id="UP000239550"/>
    </source>
</evidence>
<sequence length="78" mass="9346">MNILINTVNFIMLSLFLVSMFLLLSLFVFYGTNKKSFIEIRDEYIQNGFFYTTNYICNIVFWLLWELLSIMFPPPDNN</sequence>
<accession>A0A2S8Q519</accession>
<dbReference type="EMBL" id="PUWT01000016">
    <property type="protein sequence ID" value="PQQ27433.1"/>
    <property type="molecule type" value="Genomic_DNA"/>
</dbReference>
<proteinExistence type="predicted"/>
<evidence type="ECO:0000313" key="2">
    <source>
        <dbReference type="EMBL" id="PQQ27433.1"/>
    </source>
</evidence>
<gene>
    <name evidence="2" type="ORF">C6H66_06955</name>
</gene>
<keyword evidence="1" id="KW-0812">Transmembrane</keyword>
<feature type="transmembrane region" description="Helical" evidence="1">
    <location>
        <begin position="44"/>
        <end position="65"/>
    </location>
</feature>
<comment type="caution">
    <text evidence="2">The sequence shown here is derived from an EMBL/GenBank/DDBJ whole genome shotgun (WGS) entry which is preliminary data.</text>
</comment>
<organism evidence="2 3">
    <name type="scientific">Photorhabdus hindustanensis</name>
    <dbReference type="NCBI Taxonomy" id="2918802"/>
    <lineage>
        <taxon>Bacteria</taxon>
        <taxon>Pseudomonadati</taxon>
        <taxon>Pseudomonadota</taxon>
        <taxon>Gammaproteobacteria</taxon>
        <taxon>Enterobacterales</taxon>
        <taxon>Morganellaceae</taxon>
        <taxon>Photorhabdus</taxon>
    </lineage>
</organism>